<dbReference type="PANTHER" id="PTHR43479:SF11">
    <property type="entry name" value="ACREF_ENVCD OPERON REPRESSOR-RELATED"/>
    <property type="match status" value="1"/>
</dbReference>
<feature type="domain" description="HTH tetR-type" evidence="3">
    <location>
        <begin position="14"/>
        <end position="74"/>
    </location>
</feature>
<gene>
    <name evidence="4" type="ORF">Thert_01035</name>
</gene>
<dbReference type="Pfam" id="PF00440">
    <property type="entry name" value="TetR_N"/>
    <property type="match status" value="1"/>
</dbReference>
<dbReference type="GO" id="GO:0003677">
    <property type="term" value="F:DNA binding"/>
    <property type="evidence" value="ECO:0007669"/>
    <property type="project" value="UniProtKB-UniRule"/>
</dbReference>
<evidence type="ECO:0000256" key="2">
    <source>
        <dbReference type="PROSITE-ProRule" id="PRU00335"/>
    </source>
</evidence>
<dbReference type="InterPro" id="IPR050624">
    <property type="entry name" value="HTH-type_Tx_Regulator"/>
</dbReference>
<evidence type="ECO:0000313" key="5">
    <source>
        <dbReference type="Proteomes" id="UP000214975"/>
    </source>
</evidence>
<evidence type="ECO:0000256" key="1">
    <source>
        <dbReference type="ARBA" id="ARBA00023125"/>
    </source>
</evidence>
<feature type="DNA-binding region" description="H-T-H motif" evidence="2">
    <location>
        <begin position="37"/>
        <end position="56"/>
    </location>
</feature>
<dbReference type="InterPro" id="IPR001647">
    <property type="entry name" value="HTH_TetR"/>
</dbReference>
<dbReference type="PRINTS" id="PR00455">
    <property type="entry name" value="HTHTETR"/>
</dbReference>
<sequence>MVPESLTSREKQAIATKKRIYRCGVELIKKYGYDNITVKEIAEKANVSIGNYYHYFKSKYDLLVEIFKHGDEFFEAEVPKILDEYKDCKDILVQYFLVYARLSINDGVEMAKNLYIPTNKMFLTHGRSMQNMLIQILKNEQEKGKIPNTLDCEEITEKLFVVARGVIFDWCLKDGKTDLLAEMKEIISRMVESYIKK</sequence>
<dbReference type="PANTHER" id="PTHR43479">
    <property type="entry name" value="ACREF/ENVCD OPERON REPRESSOR-RELATED"/>
    <property type="match status" value="1"/>
</dbReference>
<dbReference type="InterPro" id="IPR036271">
    <property type="entry name" value="Tet_transcr_reg_TetR-rel_C_sf"/>
</dbReference>
<dbReference type="EMBL" id="CP016893">
    <property type="protein sequence ID" value="AST57145.1"/>
    <property type="molecule type" value="Genomic_DNA"/>
</dbReference>
<keyword evidence="1 2" id="KW-0238">DNA-binding</keyword>
<evidence type="ECO:0000259" key="3">
    <source>
        <dbReference type="PROSITE" id="PS50977"/>
    </source>
</evidence>
<protein>
    <submittedName>
        <fullName evidence="4">TetR family transcriptional regulator</fullName>
    </submittedName>
</protein>
<dbReference type="SUPFAM" id="SSF46689">
    <property type="entry name" value="Homeodomain-like"/>
    <property type="match status" value="1"/>
</dbReference>
<evidence type="ECO:0000313" key="4">
    <source>
        <dbReference type="EMBL" id="AST57145.1"/>
    </source>
</evidence>
<accession>A0A223HXY7</accession>
<dbReference type="Proteomes" id="UP000214975">
    <property type="component" value="Chromosome"/>
</dbReference>
<dbReference type="AlphaFoldDB" id="A0A223HXY7"/>
<dbReference type="SUPFAM" id="SSF48498">
    <property type="entry name" value="Tetracyclin repressor-like, C-terminal domain"/>
    <property type="match status" value="1"/>
</dbReference>
<reference evidence="4 5" key="1">
    <citation type="submission" date="2016-08" db="EMBL/GenBank/DDBJ databases">
        <title>A novel genetic cassette of butanologenic Thermoanaerobacterium thermosaccharolyticum that directly convert cellulose to butanol.</title>
        <authorList>
            <person name="Li T."/>
            <person name="He J."/>
        </authorList>
    </citation>
    <scope>NUCLEOTIDE SEQUENCE [LARGE SCALE GENOMIC DNA]</scope>
    <source>
        <strain evidence="4 5">TG57</strain>
    </source>
</reference>
<organism evidence="4 5">
    <name type="scientific">Thermoanaerobacterium thermosaccharolyticum</name>
    <name type="common">Clostridium thermosaccharolyticum</name>
    <dbReference type="NCBI Taxonomy" id="1517"/>
    <lineage>
        <taxon>Bacteria</taxon>
        <taxon>Bacillati</taxon>
        <taxon>Bacillota</taxon>
        <taxon>Clostridia</taxon>
        <taxon>Thermoanaerobacterales</taxon>
        <taxon>Thermoanaerobacteraceae</taxon>
        <taxon>Thermoanaerobacterium</taxon>
    </lineage>
</organism>
<dbReference type="InterPro" id="IPR009057">
    <property type="entry name" value="Homeodomain-like_sf"/>
</dbReference>
<dbReference type="Gene3D" id="1.10.357.10">
    <property type="entry name" value="Tetracycline Repressor, domain 2"/>
    <property type="match status" value="1"/>
</dbReference>
<name>A0A223HXY7_THETR</name>
<dbReference type="PROSITE" id="PS50977">
    <property type="entry name" value="HTH_TETR_2"/>
    <property type="match status" value="1"/>
</dbReference>
<proteinExistence type="predicted"/>